<organism evidence="1 2">
    <name type="scientific">Portunus trituberculatus</name>
    <name type="common">Swimming crab</name>
    <name type="synonym">Neptunus trituberculatus</name>
    <dbReference type="NCBI Taxonomy" id="210409"/>
    <lineage>
        <taxon>Eukaryota</taxon>
        <taxon>Metazoa</taxon>
        <taxon>Ecdysozoa</taxon>
        <taxon>Arthropoda</taxon>
        <taxon>Crustacea</taxon>
        <taxon>Multicrustacea</taxon>
        <taxon>Malacostraca</taxon>
        <taxon>Eumalacostraca</taxon>
        <taxon>Eucarida</taxon>
        <taxon>Decapoda</taxon>
        <taxon>Pleocyemata</taxon>
        <taxon>Brachyura</taxon>
        <taxon>Eubrachyura</taxon>
        <taxon>Portunoidea</taxon>
        <taxon>Portunidae</taxon>
        <taxon>Portuninae</taxon>
        <taxon>Portunus</taxon>
    </lineage>
</organism>
<proteinExistence type="predicted"/>
<dbReference type="EMBL" id="VSRR010089992">
    <property type="protein sequence ID" value="MPC92057.1"/>
    <property type="molecule type" value="Genomic_DNA"/>
</dbReference>
<gene>
    <name evidence="1" type="ORF">E2C01_087129</name>
</gene>
<name>A0A5B7JFC0_PORTR</name>
<comment type="caution">
    <text evidence="1">The sequence shown here is derived from an EMBL/GenBank/DDBJ whole genome shotgun (WGS) entry which is preliminary data.</text>
</comment>
<reference evidence="1 2" key="1">
    <citation type="submission" date="2019-05" db="EMBL/GenBank/DDBJ databases">
        <title>Another draft genome of Portunus trituberculatus and its Hox gene families provides insights of decapod evolution.</title>
        <authorList>
            <person name="Jeong J.-H."/>
            <person name="Song I."/>
            <person name="Kim S."/>
            <person name="Choi T."/>
            <person name="Kim D."/>
            <person name="Ryu S."/>
            <person name="Kim W."/>
        </authorList>
    </citation>
    <scope>NUCLEOTIDE SEQUENCE [LARGE SCALE GENOMIC DNA]</scope>
    <source>
        <tissue evidence="1">Muscle</tissue>
    </source>
</reference>
<sequence>MQAQHYTYSLIPQILVGFDHQCTMLGRTLAGRSVASVAFQTYGIHNSASQCSMLLTGMVHRNMGASVLPVSQQAGFQAYLHTTSSSHPMRNSEVSSYSLNTRSNFIRNHRQLDGYSPLVQTSATPILPLIATRGLATLTTAHLRKNVLNKSLPERCQGGVTAVGGVVTGVRGMAKGGGFKNLQGRISSLQVKKRIQRKKKRIEEELEEVRQ</sequence>
<evidence type="ECO:0000313" key="1">
    <source>
        <dbReference type="EMBL" id="MPC92057.1"/>
    </source>
</evidence>
<accession>A0A5B7JFC0</accession>
<protein>
    <submittedName>
        <fullName evidence="1">Uncharacterized protein</fullName>
    </submittedName>
</protein>
<dbReference type="Proteomes" id="UP000324222">
    <property type="component" value="Unassembled WGS sequence"/>
</dbReference>
<keyword evidence="2" id="KW-1185">Reference proteome</keyword>
<evidence type="ECO:0000313" key="2">
    <source>
        <dbReference type="Proteomes" id="UP000324222"/>
    </source>
</evidence>
<dbReference type="AlphaFoldDB" id="A0A5B7JFC0"/>